<dbReference type="InterPro" id="IPR056412">
    <property type="entry name" value="Ig_CycH"/>
</dbReference>
<dbReference type="PROSITE" id="PS50005">
    <property type="entry name" value="TPR"/>
    <property type="match status" value="1"/>
</dbReference>
<dbReference type="GO" id="GO:0005886">
    <property type="term" value="C:plasma membrane"/>
    <property type="evidence" value="ECO:0007669"/>
    <property type="project" value="TreeGrafter"/>
</dbReference>
<feature type="repeat" description="TPR" evidence="5">
    <location>
        <begin position="162"/>
        <end position="195"/>
    </location>
</feature>
<keyword evidence="2" id="KW-0677">Repeat</keyword>
<sequence>MTTFWILIALVVLVGLVLIWIPHFRQQKGLAKAEDVRQSTNLALYKERLANLELELANQSLDQTEFDALKAELELSLLQDIKQGDKASAGLNKNSRSLAWPLLMSVMLLAVTAFMYHRLGAFEELANPPVANNPHAGMNPEQLMAQRLKMMEAAVASEPENSQAWFSLGHAYISAGQYDKAMTAFDKVMELVGTYAEMLGPKATALYYKNDQQMTPEVQALIDQALALDPKDPSTLLLVGMDAFFSSDFTKAITAWETILTSDRPDVDREALANAIATARMRMQDSGAMPNDKTHRPTAQVSELTVTVSVKPELATQVQSSDTLFVFARTTDGERIPLAVTKVKADAMPLTVKLDDSSAMSSDHKLSGAKVVDVIALLSKSGTVRPQAGDLQGRVASVKPGEQIQLTLDVQVQ</sequence>
<dbReference type="Proteomes" id="UP000663281">
    <property type="component" value="Chromosome"/>
</dbReference>
<feature type="domain" description="Cytochrome c-type biogenesis protein H TPR" evidence="8">
    <location>
        <begin position="154"/>
        <end position="261"/>
    </location>
</feature>
<dbReference type="Pfam" id="PF23892">
    <property type="entry name" value="Ig_CycH"/>
    <property type="match status" value="1"/>
</dbReference>
<evidence type="ECO:0000256" key="6">
    <source>
        <dbReference type="SAM" id="Phobius"/>
    </source>
</evidence>
<keyword evidence="3" id="KW-0201">Cytochrome c-type biogenesis</keyword>
<dbReference type="InterPro" id="IPR011990">
    <property type="entry name" value="TPR-like_helical_dom_sf"/>
</dbReference>
<feature type="transmembrane region" description="Helical" evidence="6">
    <location>
        <begin position="98"/>
        <end position="116"/>
    </location>
</feature>
<proteinExistence type="predicted"/>
<dbReference type="PANTHER" id="PTHR47870">
    <property type="entry name" value="CYTOCHROME C-TYPE BIOGENESIS PROTEIN CCMH"/>
    <property type="match status" value="1"/>
</dbReference>
<dbReference type="PANTHER" id="PTHR47870:SF4">
    <property type="entry name" value="CYTOCHROME C-TYPE BIOGENESIS PROTEIN CYCH"/>
    <property type="match status" value="1"/>
</dbReference>
<feature type="domain" description="Cytochrome c-type biogenesis protein H Ig-like" evidence="7">
    <location>
        <begin position="304"/>
        <end position="408"/>
    </location>
</feature>
<keyword evidence="6" id="KW-0812">Transmembrane</keyword>
<name>A0A974XNH2_9GAMM</name>
<dbReference type="GO" id="GO:0030313">
    <property type="term" value="C:cell envelope"/>
    <property type="evidence" value="ECO:0007669"/>
    <property type="project" value="UniProtKB-SubCell"/>
</dbReference>
<feature type="transmembrane region" description="Helical" evidence="6">
    <location>
        <begin position="6"/>
        <end position="24"/>
    </location>
</feature>
<evidence type="ECO:0000256" key="4">
    <source>
        <dbReference type="ARBA" id="ARBA00022803"/>
    </source>
</evidence>
<protein>
    <submittedName>
        <fullName evidence="9">C-type cytochrome biogenesis protein CcmI</fullName>
    </submittedName>
</protein>
<dbReference type="InterPro" id="IPR056413">
    <property type="entry name" value="TPR_CcmH_CycH"/>
</dbReference>
<dbReference type="SMART" id="SM00028">
    <property type="entry name" value="TPR"/>
    <property type="match status" value="2"/>
</dbReference>
<accession>A0A974XNH2</accession>
<evidence type="ECO:0000313" key="9">
    <source>
        <dbReference type="EMBL" id="QSX30311.1"/>
    </source>
</evidence>
<dbReference type="KEGG" id="scyp:JYB88_01175"/>
<organism evidence="9 10">
    <name type="scientific">Shewanella cyperi</name>
    <dbReference type="NCBI Taxonomy" id="2814292"/>
    <lineage>
        <taxon>Bacteria</taxon>
        <taxon>Pseudomonadati</taxon>
        <taxon>Pseudomonadota</taxon>
        <taxon>Gammaproteobacteria</taxon>
        <taxon>Alteromonadales</taxon>
        <taxon>Shewanellaceae</taxon>
        <taxon>Shewanella</taxon>
    </lineage>
</organism>
<keyword evidence="4 5" id="KW-0802">TPR repeat</keyword>
<evidence type="ECO:0000256" key="3">
    <source>
        <dbReference type="ARBA" id="ARBA00022748"/>
    </source>
</evidence>
<gene>
    <name evidence="9" type="primary">ccmI</name>
    <name evidence="9" type="ORF">JYB88_01175</name>
</gene>
<dbReference type="InterPro" id="IPR017560">
    <property type="entry name" value="Cyt_c_biogenesis_CcmI"/>
</dbReference>
<dbReference type="SUPFAM" id="SSF48452">
    <property type="entry name" value="TPR-like"/>
    <property type="match status" value="1"/>
</dbReference>
<evidence type="ECO:0000259" key="7">
    <source>
        <dbReference type="Pfam" id="PF23892"/>
    </source>
</evidence>
<dbReference type="NCBIfam" id="TIGR03142">
    <property type="entry name" value="cytochro_ccmI"/>
    <property type="match status" value="1"/>
</dbReference>
<evidence type="ECO:0000256" key="5">
    <source>
        <dbReference type="PROSITE-ProRule" id="PRU00339"/>
    </source>
</evidence>
<keyword evidence="10" id="KW-1185">Reference proteome</keyword>
<dbReference type="InterPro" id="IPR019734">
    <property type="entry name" value="TPR_rpt"/>
</dbReference>
<comment type="subcellular location">
    <subcellularLocation>
        <location evidence="1">Cell envelope</location>
    </subcellularLocation>
</comment>
<dbReference type="RefSeq" id="WP_207325191.1">
    <property type="nucleotide sequence ID" value="NZ_CP071504.1"/>
</dbReference>
<reference evidence="9 10" key="1">
    <citation type="submission" date="2021-03" db="EMBL/GenBank/DDBJ databases">
        <title>Novel species identification of genus Shewanella.</title>
        <authorList>
            <person name="Liu G."/>
            <person name="Zhang Q."/>
        </authorList>
    </citation>
    <scope>NUCLEOTIDE SEQUENCE [LARGE SCALE GENOMIC DNA]</scope>
    <source>
        <strain evidence="9 10">FJAT-53726</strain>
    </source>
</reference>
<keyword evidence="6" id="KW-1133">Transmembrane helix</keyword>
<dbReference type="Pfam" id="PF23914">
    <property type="entry name" value="TPR_CcmH_CycH"/>
    <property type="match status" value="1"/>
</dbReference>
<dbReference type="PROSITE" id="PS50293">
    <property type="entry name" value="TPR_REGION"/>
    <property type="match status" value="1"/>
</dbReference>
<evidence type="ECO:0000313" key="10">
    <source>
        <dbReference type="Proteomes" id="UP000663281"/>
    </source>
</evidence>
<keyword evidence="6" id="KW-0472">Membrane</keyword>
<evidence type="ECO:0000259" key="8">
    <source>
        <dbReference type="Pfam" id="PF23914"/>
    </source>
</evidence>
<dbReference type="AlphaFoldDB" id="A0A974XNH2"/>
<dbReference type="EMBL" id="CP071504">
    <property type="protein sequence ID" value="QSX30311.1"/>
    <property type="molecule type" value="Genomic_DNA"/>
</dbReference>
<evidence type="ECO:0000256" key="1">
    <source>
        <dbReference type="ARBA" id="ARBA00004196"/>
    </source>
</evidence>
<dbReference type="GO" id="GO:0017004">
    <property type="term" value="P:cytochrome complex assembly"/>
    <property type="evidence" value="ECO:0007669"/>
    <property type="project" value="UniProtKB-KW"/>
</dbReference>
<dbReference type="Gene3D" id="1.25.40.10">
    <property type="entry name" value="Tetratricopeptide repeat domain"/>
    <property type="match status" value="1"/>
</dbReference>
<dbReference type="InterPro" id="IPR051263">
    <property type="entry name" value="C-type_cytochrome_biogenesis"/>
</dbReference>
<evidence type="ECO:0000256" key="2">
    <source>
        <dbReference type="ARBA" id="ARBA00022737"/>
    </source>
</evidence>